<accession>A0A4R1HIQ7</accession>
<proteinExistence type="predicted"/>
<dbReference type="OrthoDB" id="9760188at2"/>
<dbReference type="AlphaFoldDB" id="A0A4R1HIQ7"/>
<feature type="compositionally biased region" description="Basic and acidic residues" evidence="2">
    <location>
        <begin position="271"/>
        <end position="280"/>
    </location>
</feature>
<dbReference type="PANTHER" id="PTHR43674">
    <property type="entry name" value="NITRILASE C965.09-RELATED"/>
    <property type="match status" value="1"/>
</dbReference>
<evidence type="ECO:0000313" key="5">
    <source>
        <dbReference type="Proteomes" id="UP000295560"/>
    </source>
</evidence>
<dbReference type="CDD" id="cd07197">
    <property type="entry name" value="nitrilase"/>
    <property type="match status" value="1"/>
</dbReference>
<dbReference type="GO" id="GO:0016811">
    <property type="term" value="F:hydrolase activity, acting on carbon-nitrogen (but not peptide) bonds, in linear amides"/>
    <property type="evidence" value="ECO:0007669"/>
    <property type="project" value="TreeGrafter"/>
</dbReference>
<feature type="domain" description="CN hydrolase" evidence="3">
    <location>
        <begin position="2"/>
        <end position="254"/>
    </location>
</feature>
<dbReference type="InterPro" id="IPR050345">
    <property type="entry name" value="Aliph_Amidase/BUP"/>
</dbReference>
<dbReference type="Proteomes" id="UP000295560">
    <property type="component" value="Unassembled WGS sequence"/>
</dbReference>
<dbReference type="Gene3D" id="3.60.110.10">
    <property type="entry name" value="Carbon-nitrogen hydrolase"/>
    <property type="match status" value="1"/>
</dbReference>
<keyword evidence="5" id="KW-1185">Reference proteome</keyword>
<feature type="region of interest" description="Disordered" evidence="2">
    <location>
        <begin position="269"/>
        <end position="293"/>
    </location>
</feature>
<keyword evidence="1 4" id="KW-0378">Hydrolase</keyword>
<evidence type="ECO:0000256" key="1">
    <source>
        <dbReference type="ARBA" id="ARBA00022801"/>
    </source>
</evidence>
<evidence type="ECO:0000259" key="3">
    <source>
        <dbReference type="PROSITE" id="PS50263"/>
    </source>
</evidence>
<name>A0A4R1HIQ7_PSEEN</name>
<dbReference type="PANTHER" id="PTHR43674:SF16">
    <property type="entry name" value="CARBON-NITROGEN FAMILY, PUTATIVE (AFU_ORTHOLOGUE AFUA_5G02350)-RELATED"/>
    <property type="match status" value="1"/>
</dbReference>
<evidence type="ECO:0000256" key="2">
    <source>
        <dbReference type="SAM" id="MobiDB-lite"/>
    </source>
</evidence>
<organism evidence="4 5">
    <name type="scientific">Pseudonocardia endophytica</name>
    <dbReference type="NCBI Taxonomy" id="401976"/>
    <lineage>
        <taxon>Bacteria</taxon>
        <taxon>Bacillati</taxon>
        <taxon>Actinomycetota</taxon>
        <taxon>Actinomycetes</taxon>
        <taxon>Pseudonocardiales</taxon>
        <taxon>Pseudonocardiaceae</taxon>
        <taxon>Pseudonocardia</taxon>
    </lineage>
</organism>
<dbReference type="Pfam" id="PF00795">
    <property type="entry name" value="CN_hydrolase"/>
    <property type="match status" value="1"/>
</dbReference>
<dbReference type="InterPro" id="IPR003010">
    <property type="entry name" value="C-N_Hydrolase"/>
</dbReference>
<dbReference type="PROSITE" id="PS50263">
    <property type="entry name" value="CN_HYDROLASE"/>
    <property type="match status" value="1"/>
</dbReference>
<dbReference type="RefSeq" id="WP_132430418.1">
    <property type="nucleotide sequence ID" value="NZ_SMFZ01000002.1"/>
</dbReference>
<dbReference type="InterPro" id="IPR036526">
    <property type="entry name" value="C-N_Hydrolase_sf"/>
</dbReference>
<gene>
    <name evidence="4" type="ORF">EV378_5689</name>
</gene>
<sequence length="293" mass="30952">MVRLAAAAAAFTRDVAFDLERVRVIITHAREAGAAVLALPDGALGGYVHDLRNPSPDELPPALDPHGPEIRAVAAMAGEMVVCLGYCEYGGSDDGGPVRYNAAACVSGDGVLGRHRKVHQPAGVAGVFRGGEGFAAFDTPAGRMGMLIDHDKTFPESARVLALDGAELVACLSAWPASLTDRAPRMAQDRQARLFDLYDQARAAENQILWLSANQSGRGGSLHFLGRAKVVGPGGEILARTWSKGGLAVADVEPDLMITSARAVLHHLKERRPDTYRDAGGRQPAEPAGRGEH</sequence>
<comment type="caution">
    <text evidence="4">The sequence shown here is derived from an EMBL/GenBank/DDBJ whole genome shotgun (WGS) entry which is preliminary data.</text>
</comment>
<protein>
    <submittedName>
        <fullName evidence="4">Putative amidohydrolase</fullName>
    </submittedName>
</protein>
<reference evidence="4 5" key="1">
    <citation type="submission" date="2019-03" db="EMBL/GenBank/DDBJ databases">
        <title>Sequencing the genomes of 1000 actinobacteria strains.</title>
        <authorList>
            <person name="Klenk H.-P."/>
        </authorList>
    </citation>
    <scope>NUCLEOTIDE SEQUENCE [LARGE SCALE GENOMIC DNA]</scope>
    <source>
        <strain evidence="4 5">DSM 44969</strain>
    </source>
</reference>
<dbReference type="EMBL" id="SMFZ01000002">
    <property type="protein sequence ID" value="TCK21698.1"/>
    <property type="molecule type" value="Genomic_DNA"/>
</dbReference>
<dbReference type="SUPFAM" id="SSF56317">
    <property type="entry name" value="Carbon-nitrogen hydrolase"/>
    <property type="match status" value="1"/>
</dbReference>
<evidence type="ECO:0000313" key="4">
    <source>
        <dbReference type="EMBL" id="TCK21698.1"/>
    </source>
</evidence>